<evidence type="ECO:0000259" key="1">
    <source>
        <dbReference type="Pfam" id="PF09995"/>
    </source>
</evidence>
<dbReference type="OrthoDB" id="3422701at2"/>
<sequence>MTAPLRKSEYQPVDIPESFTPETVREHIDGVAAFLGGAANVIMQLSLKPVAYGVMESDVHSGAITVHPIKRLRTTLTYLAVAWLGDDRDRADYREAVNGSHRTIRTKPTSPVKYNAFDPKLQLWVAACLYWGVDDLYHRMRGPMKPDVAESFYRYCARLGTTLQMRPEMWPATREEFYAYWDATLPTHTIDEPTRRYFNDLTDLKMLPRPLQLVFGRLHRFIVTALLPQHLRDQMHMTWTARDERVFGAMLRAIATVWTRLPVPLRLFPFNFYLADMRIRRRLGRPLV</sequence>
<dbReference type="KEGG" id="nod:FOH10_02895"/>
<reference evidence="3 4" key="1">
    <citation type="submission" date="2018-06" db="EMBL/GenBank/DDBJ databases">
        <authorList>
            <consortium name="Pathogen Informatics"/>
            <person name="Doyle S."/>
        </authorList>
    </citation>
    <scope>NUCLEOTIDE SEQUENCE [LARGE SCALE GENOMIC DNA]</scope>
    <source>
        <strain evidence="3 4">NCTC1934</strain>
    </source>
</reference>
<organism evidence="3 4">
    <name type="scientific">Nocardia otitidiscaviarum</name>
    <dbReference type="NCBI Taxonomy" id="1823"/>
    <lineage>
        <taxon>Bacteria</taxon>
        <taxon>Bacillati</taxon>
        <taxon>Actinomycetota</taxon>
        <taxon>Actinomycetes</taxon>
        <taxon>Mycobacteriales</taxon>
        <taxon>Nocardiaceae</taxon>
        <taxon>Nocardia</taxon>
    </lineage>
</organism>
<dbReference type="GeneID" id="80331347"/>
<dbReference type="EMBL" id="UGRY01000002">
    <property type="protein sequence ID" value="SUA73134.1"/>
    <property type="molecule type" value="Genomic_DNA"/>
</dbReference>
<dbReference type="EMBL" id="CP041695">
    <property type="protein sequence ID" value="QDP77853.1"/>
    <property type="molecule type" value="Genomic_DNA"/>
</dbReference>
<evidence type="ECO:0000313" key="2">
    <source>
        <dbReference type="EMBL" id="QDP77853.1"/>
    </source>
</evidence>
<dbReference type="Proteomes" id="UP000255467">
    <property type="component" value="Unassembled WGS sequence"/>
</dbReference>
<dbReference type="InterPro" id="IPR018713">
    <property type="entry name" value="MPAB/Lcp_cat_dom"/>
</dbReference>
<dbReference type="PANTHER" id="PTHR36151:SF3">
    <property type="entry name" value="ER-BOUND OXYGENASE MPAB_MPAB'_RUBBER OXYGENASE CATALYTIC DOMAIN-CONTAINING PROTEIN"/>
    <property type="match status" value="1"/>
</dbReference>
<reference evidence="2 5" key="2">
    <citation type="submission" date="2019-07" db="EMBL/GenBank/DDBJ databases">
        <title>Complete Genome Sequence and Methylome Analysis of Nocardia otitidis-caviarum NEB252.</title>
        <authorList>
            <person name="Fomenkov A."/>
            <person name="Anton B.P."/>
            <person name="Vincze T."/>
            <person name="Roberts R.J."/>
        </authorList>
    </citation>
    <scope>NUCLEOTIDE SEQUENCE [LARGE SCALE GENOMIC DNA]</scope>
    <source>
        <strain evidence="2 5">NEB252</strain>
    </source>
</reference>
<gene>
    <name evidence="2" type="ORF">FOH10_02895</name>
    <name evidence="3" type="ORF">NCTC1934_00569</name>
</gene>
<protein>
    <submittedName>
        <fullName evidence="2">DUF2236 domain-containing protein</fullName>
    </submittedName>
</protein>
<dbReference type="PANTHER" id="PTHR36151">
    <property type="entry name" value="BLR2777 PROTEIN"/>
    <property type="match status" value="1"/>
</dbReference>
<dbReference type="RefSeq" id="WP_039816953.1">
    <property type="nucleotide sequence ID" value="NZ_CP041695.1"/>
</dbReference>
<dbReference type="STRING" id="1406858.GCA_000710895_01406"/>
<keyword evidence="4" id="KW-1185">Reference proteome</keyword>
<evidence type="ECO:0000313" key="5">
    <source>
        <dbReference type="Proteomes" id="UP000317039"/>
    </source>
</evidence>
<accession>A0A378Y7T1</accession>
<dbReference type="GO" id="GO:0016491">
    <property type="term" value="F:oxidoreductase activity"/>
    <property type="evidence" value="ECO:0007669"/>
    <property type="project" value="InterPro"/>
</dbReference>
<feature type="domain" description="ER-bound oxygenase mpaB/mpaB'/Rubber oxygenase catalytic" evidence="1">
    <location>
        <begin position="25"/>
        <end position="255"/>
    </location>
</feature>
<dbReference type="Proteomes" id="UP000317039">
    <property type="component" value="Chromosome"/>
</dbReference>
<proteinExistence type="predicted"/>
<dbReference type="Pfam" id="PF09995">
    <property type="entry name" value="MPAB_Lcp_cat"/>
    <property type="match status" value="1"/>
</dbReference>
<evidence type="ECO:0000313" key="4">
    <source>
        <dbReference type="Proteomes" id="UP000255467"/>
    </source>
</evidence>
<dbReference type="AlphaFoldDB" id="A0A378Y7T1"/>
<name>A0A378Y7T1_9NOCA</name>
<evidence type="ECO:0000313" key="3">
    <source>
        <dbReference type="EMBL" id="SUA73134.1"/>
    </source>
</evidence>